<dbReference type="OrthoDB" id="9811589at2"/>
<keyword evidence="4" id="KW-1185">Reference proteome</keyword>
<dbReference type="RefSeq" id="WP_085029471.1">
    <property type="nucleotide sequence ID" value="NZ_CP020772.1"/>
</dbReference>
<dbReference type="Proteomes" id="UP000192527">
    <property type="component" value="Chromosome"/>
</dbReference>
<dbReference type="InterPro" id="IPR041698">
    <property type="entry name" value="Methyltransf_25"/>
</dbReference>
<evidence type="ECO:0000313" key="3">
    <source>
        <dbReference type="EMBL" id="ARI76997.1"/>
    </source>
</evidence>
<dbReference type="Gene3D" id="3.40.50.150">
    <property type="entry name" value="Vaccinia Virus protein VP39"/>
    <property type="match status" value="1"/>
</dbReference>
<sequence length="244" mass="28494">MSYHQMAQVYDRLMVDAPYDNWVKFTKNMIDEFHPQVKTILDVGCGTGEITHRLDGVKFRLTGVDLSEEMLAMAQQKNPRSKIQWLHQDMTQLEGIDHYDCVISYCDVLNYLTDENSVRNAFTSIYDALNPRGLFLFDVHSIDHIHEDLYGSTFAEVYDELSYVWFCDPGETDNSVVHDLTFFVQDGEKYIRFDERHDQKGYPTKDLQHWLEEAGFKIKRVCADFDEKPSTVGDRLFFVCEKAL</sequence>
<dbReference type="GO" id="GO:0008168">
    <property type="term" value="F:methyltransferase activity"/>
    <property type="evidence" value="ECO:0007669"/>
    <property type="project" value="UniProtKB-KW"/>
</dbReference>
<accession>A0A1W5ZUS5</accession>
<dbReference type="EMBL" id="CP020772">
    <property type="protein sequence ID" value="ARI76997.1"/>
    <property type="molecule type" value="Genomic_DNA"/>
</dbReference>
<dbReference type="Gene3D" id="2.20.25.110">
    <property type="entry name" value="S-adenosyl-L-methionine-dependent methyltransferases"/>
    <property type="match status" value="1"/>
</dbReference>
<organism evidence="3 4">
    <name type="scientific">Halobacillus mangrovi</name>
    <dbReference type="NCBI Taxonomy" id="402384"/>
    <lineage>
        <taxon>Bacteria</taxon>
        <taxon>Bacillati</taxon>
        <taxon>Bacillota</taxon>
        <taxon>Bacilli</taxon>
        <taxon>Bacillales</taxon>
        <taxon>Bacillaceae</taxon>
        <taxon>Halobacillus</taxon>
    </lineage>
</organism>
<reference evidence="3 4" key="1">
    <citation type="submission" date="2017-04" db="EMBL/GenBank/DDBJ databases">
        <title>The whole genome sequencing and assembly of Halobacillus mangrovi strain.</title>
        <authorList>
            <person name="Lee S.-J."/>
            <person name="Park M.-K."/>
            <person name="Kim J.-Y."/>
            <person name="Lee Y.-J."/>
            <person name="Yi H."/>
            <person name="Bahn Y.-S."/>
            <person name="Kim J.F."/>
            <person name="Lee D.-W."/>
        </authorList>
    </citation>
    <scope>NUCLEOTIDE SEQUENCE [LARGE SCALE GENOMIC DNA]</scope>
    <source>
        <strain evidence="3 4">KTB 131</strain>
    </source>
</reference>
<dbReference type="STRING" id="402384.HM131_09155"/>
<protein>
    <submittedName>
        <fullName evidence="3">SAM-dependent methyltransferase</fullName>
    </submittedName>
</protein>
<dbReference type="KEGG" id="hmn:HM131_09155"/>
<dbReference type="SUPFAM" id="SSF53335">
    <property type="entry name" value="S-adenosyl-L-methionine-dependent methyltransferases"/>
    <property type="match status" value="1"/>
</dbReference>
<dbReference type="Pfam" id="PF13649">
    <property type="entry name" value="Methyltransf_25"/>
    <property type="match status" value="1"/>
</dbReference>
<feature type="domain" description="Methyltransferase" evidence="2">
    <location>
        <begin position="40"/>
        <end position="133"/>
    </location>
</feature>
<dbReference type="CDD" id="cd02440">
    <property type="entry name" value="AdoMet_MTases"/>
    <property type="match status" value="1"/>
</dbReference>
<name>A0A1W5ZUS5_9BACI</name>
<evidence type="ECO:0000259" key="2">
    <source>
        <dbReference type="Pfam" id="PF13649"/>
    </source>
</evidence>
<gene>
    <name evidence="3" type="ORF">HM131_09155</name>
</gene>
<evidence type="ECO:0000256" key="1">
    <source>
        <dbReference type="ARBA" id="ARBA00022679"/>
    </source>
</evidence>
<dbReference type="GO" id="GO:0032259">
    <property type="term" value="P:methylation"/>
    <property type="evidence" value="ECO:0007669"/>
    <property type="project" value="UniProtKB-KW"/>
</dbReference>
<dbReference type="PANTHER" id="PTHR43861">
    <property type="entry name" value="TRANS-ACONITATE 2-METHYLTRANSFERASE-RELATED"/>
    <property type="match status" value="1"/>
</dbReference>
<dbReference type="InterPro" id="IPR029063">
    <property type="entry name" value="SAM-dependent_MTases_sf"/>
</dbReference>
<evidence type="ECO:0000313" key="4">
    <source>
        <dbReference type="Proteomes" id="UP000192527"/>
    </source>
</evidence>
<dbReference type="AlphaFoldDB" id="A0A1W5ZUS5"/>
<proteinExistence type="predicted"/>
<keyword evidence="3" id="KW-0489">Methyltransferase</keyword>
<keyword evidence="1 3" id="KW-0808">Transferase</keyword>